<dbReference type="EMBL" id="FNFU01000002">
    <property type="protein sequence ID" value="SDK00947.1"/>
    <property type="molecule type" value="Genomic_DNA"/>
</dbReference>
<reference evidence="9 10" key="1">
    <citation type="submission" date="2016-10" db="EMBL/GenBank/DDBJ databases">
        <authorList>
            <person name="de Groot N.N."/>
        </authorList>
    </citation>
    <scope>NUCLEOTIDE SEQUENCE [LARGE SCALE GENOMIC DNA]</scope>
    <source>
        <strain evidence="9 10">CGMCC 1.5382</strain>
    </source>
</reference>
<dbReference type="STRING" id="386301.SAMN05216282_102115"/>
<dbReference type="Proteomes" id="UP000198701">
    <property type="component" value="Unassembled WGS sequence"/>
</dbReference>
<keyword evidence="4" id="KW-0125">Carotenoid biosynthesis</keyword>
<evidence type="ECO:0000313" key="9">
    <source>
        <dbReference type="EMBL" id="SDK00947.1"/>
    </source>
</evidence>
<evidence type="ECO:0000256" key="8">
    <source>
        <dbReference type="SAM" id="Phobius"/>
    </source>
</evidence>
<protein>
    <submittedName>
        <fullName evidence="9">Lycopene cyclase domain-containing protein</fullName>
    </submittedName>
</protein>
<dbReference type="GO" id="GO:0016117">
    <property type="term" value="P:carotenoid biosynthetic process"/>
    <property type="evidence" value="ECO:0007669"/>
    <property type="project" value="UniProtKB-KW"/>
</dbReference>
<organism evidence="9 10">
    <name type="scientific">Cryobacterium psychrotolerans</name>
    <dbReference type="NCBI Taxonomy" id="386301"/>
    <lineage>
        <taxon>Bacteria</taxon>
        <taxon>Bacillati</taxon>
        <taxon>Actinomycetota</taxon>
        <taxon>Actinomycetes</taxon>
        <taxon>Micrococcales</taxon>
        <taxon>Microbacteriaceae</taxon>
        <taxon>Cryobacterium</taxon>
    </lineage>
</organism>
<evidence type="ECO:0000256" key="1">
    <source>
        <dbReference type="ARBA" id="ARBA00004141"/>
    </source>
</evidence>
<feature type="transmembrane region" description="Helical" evidence="8">
    <location>
        <begin position="80"/>
        <end position="101"/>
    </location>
</feature>
<keyword evidence="7" id="KW-0413">Isomerase</keyword>
<name>A0A1G8YE52_9MICO</name>
<evidence type="ECO:0000256" key="2">
    <source>
        <dbReference type="ARBA" id="ARBA00004829"/>
    </source>
</evidence>
<gene>
    <name evidence="9" type="ORF">SAMN05216282_102115</name>
</gene>
<keyword evidence="6 8" id="KW-0472">Membrane</keyword>
<dbReference type="GO" id="GO:0045436">
    <property type="term" value="F:lycopene beta cyclase activity"/>
    <property type="evidence" value="ECO:0007669"/>
    <property type="project" value="UniProtKB-ARBA"/>
</dbReference>
<evidence type="ECO:0000256" key="5">
    <source>
        <dbReference type="ARBA" id="ARBA00022989"/>
    </source>
</evidence>
<sequence length="117" mass="13340">MSAAYLLTLVASLAAMVVLDRRFRLFFWRDARRAAWVLGAGVLFFLAWDLLGIGLGIFYRGETNLMTGLQLAPELPVEELFFLAFLCYLTMNLVQGARLLLTRPARTRPARTRERTE</sequence>
<comment type="subcellular location">
    <subcellularLocation>
        <location evidence="1">Membrane</location>
        <topology evidence="1">Multi-pass membrane protein</topology>
    </subcellularLocation>
</comment>
<accession>A0A1G8YE52</accession>
<keyword evidence="3 8" id="KW-0812">Transmembrane</keyword>
<evidence type="ECO:0000256" key="6">
    <source>
        <dbReference type="ARBA" id="ARBA00023136"/>
    </source>
</evidence>
<keyword evidence="10" id="KW-1185">Reference proteome</keyword>
<proteinExistence type="predicted"/>
<feature type="transmembrane region" description="Helical" evidence="8">
    <location>
        <begin position="35"/>
        <end position="60"/>
    </location>
</feature>
<feature type="transmembrane region" description="Helical" evidence="8">
    <location>
        <begin position="6"/>
        <end position="23"/>
    </location>
</feature>
<evidence type="ECO:0000256" key="4">
    <source>
        <dbReference type="ARBA" id="ARBA00022746"/>
    </source>
</evidence>
<dbReference type="AlphaFoldDB" id="A0A1G8YE52"/>
<evidence type="ECO:0000313" key="10">
    <source>
        <dbReference type="Proteomes" id="UP000198701"/>
    </source>
</evidence>
<dbReference type="OrthoDB" id="4774157at2"/>
<dbReference type="NCBIfam" id="TIGR03462">
    <property type="entry name" value="CarR_dom_SF"/>
    <property type="match status" value="1"/>
</dbReference>
<dbReference type="InterPro" id="IPR017825">
    <property type="entry name" value="Lycopene_cyclase_dom"/>
</dbReference>
<evidence type="ECO:0000256" key="3">
    <source>
        <dbReference type="ARBA" id="ARBA00022692"/>
    </source>
</evidence>
<comment type="pathway">
    <text evidence="2">Carotenoid biosynthesis.</text>
</comment>
<evidence type="ECO:0000256" key="7">
    <source>
        <dbReference type="ARBA" id="ARBA00023235"/>
    </source>
</evidence>
<keyword evidence="5 8" id="KW-1133">Transmembrane helix</keyword>
<dbReference type="GO" id="GO:0016872">
    <property type="term" value="F:intramolecular lyase activity"/>
    <property type="evidence" value="ECO:0007669"/>
    <property type="project" value="InterPro"/>
</dbReference>
<dbReference type="RefSeq" id="WP_092321452.1">
    <property type="nucleotide sequence ID" value="NZ_FNFU01000002.1"/>
</dbReference>
<dbReference type="GO" id="GO:0016020">
    <property type="term" value="C:membrane"/>
    <property type="evidence" value="ECO:0007669"/>
    <property type="project" value="UniProtKB-SubCell"/>
</dbReference>